<protein>
    <submittedName>
        <fullName evidence="1">Uncharacterized protein</fullName>
    </submittedName>
</protein>
<name>A0A166E2X7_9AGAM</name>
<dbReference type="AlphaFoldDB" id="A0A166E2X7"/>
<gene>
    <name evidence="1" type="ORF">SISSUDRAFT_1045913</name>
</gene>
<accession>A0A166E2X7</accession>
<sequence>MKIADSSCGDGTACEPHSCINFYQGTASACIAQGSGGRRSASRISIRVILENQLENPVLRLSGTHLFNFVVQVRNSLFAFDDQQTR</sequence>
<reference evidence="1 2" key="1">
    <citation type="journal article" date="2016" name="Mol. Biol. Evol.">
        <title>Comparative Genomics of Early-Diverging Mushroom-Forming Fungi Provides Insights into the Origins of Lignocellulose Decay Capabilities.</title>
        <authorList>
            <person name="Nagy L.G."/>
            <person name="Riley R."/>
            <person name="Tritt A."/>
            <person name="Adam C."/>
            <person name="Daum C."/>
            <person name="Floudas D."/>
            <person name="Sun H."/>
            <person name="Yadav J.S."/>
            <person name="Pangilinan J."/>
            <person name="Larsson K.H."/>
            <person name="Matsuura K."/>
            <person name="Barry K."/>
            <person name="Labutti K."/>
            <person name="Kuo R."/>
            <person name="Ohm R.A."/>
            <person name="Bhattacharya S.S."/>
            <person name="Shirouzu T."/>
            <person name="Yoshinaga Y."/>
            <person name="Martin F.M."/>
            <person name="Grigoriev I.V."/>
            <person name="Hibbett D.S."/>
        </authorList>
    </citation>
    <scope>NUCLEOTIDE SEQUENCE [LARGE SCALE GENOMIC DNA]</scope>
    <source>
        <strain evidence="1 2">HHB10207 ss-3</strain>
    </source>
</reference>
<organism evidence="1 2">
    <name type="scientific">Sistotremastrum suecicum HHB10207 ss-3</name>
    <dbReference type="NCBI Taxonomy" id="1314776"/>
    <lineage>
        <taxon>Eukaryota</taxon>
        <taxon>Fungi</taxon>
        <taxon>Dikarya</taxon>
        <taxon>Basidiomycota</taxon>
        <taxon>Agaricomycotina</taxon>
        <taxon>Agaricomycetes</taxon>
        <taxon>Sistotremastrales</taxon>
        <taxon>Sistotremastraceae</taxon>
        <taxon>Sistotremastrum</taxon>
    </lineage>
</organism>
<keyword evidence="2" id="KW-1185">Reference proteome</keyword>
<evidence type="ECO:0000313" key="1">
    <source>
        <dbReference type="EMBL" id="KZT39157.1"/>
    </source>
</evidence>
<proteinExistence type="predicted"/>
<dbReference type="EMBL" id="KV428050">
    <property type="protein sequence ID" value="KZT39157.1"/>
    <property type="molecule type" value="Genomic_DNA"/>
</dbReference>
<dbReference type="Proteomes" id="UP000076798">
    <property type="component" value="Unassembled WGS sequence"/>
</dbReference>
<evidence type="ECO:0000313" key="2">
    <source>
        <dbReference type="Proteomes" id="UP000076798"/>
    </source>
</evidence>
<dbReference type="PROSITE" id="PS51257">
    <property type="entry name" value="PROKAR_LIPOPROTEIN"/>
    <property type="match status" value="1"/>
</dbReference>